<feature type="domain" description="SLH" evidence="2">
    <location>
        <begin position="370"/>
        <end position="432"/>
    </location>
</feature>
<dbReference type="Proteomes" id="UP000677305">
    <property type="component" value="Chromosome"/>
</dbReference>
<dbReference type="KEGG" id="vgu:HYG85_08895"/>
<protein>
    <submittedName>
        <fullName evidence="3">S-layer homology domain-containing protein</fullName>
    </submittedName>
</protein>
<proteinExistence type="predicted"/>
<dbReference type="EMBL" id="CP058561">
    <property type="protein sequence ID" value="QUH29031.1"/>
    <property type="molecule type" value="Genomic_DNA"/>
</dbReference>
<evidence type="ECO:0000256" key="1">
    <source>
        <dbReference type="ARBA" id="ARBA00022737"/>
    </source>
</evidence>
<gene>
    <name evidence="3" type="ORF">HYG85_08895</name>
</gene>
<evidence type="ECO:0000259" key="2">
    <source>
        <dbReference type="PROSITE" id="PS51272"/>
    </source>
</evidence>
<dbReference type="InterPro" id="IPR001119">
    <property type="entry name" value="SLH_dom"/>
</dbReference>
<reference evidence="3 4" key="1">
    <citation type="submission" date="2020-07" db="EMBL/GenBank/DDBJ databases">
        <title>Vallitalea guaymasensis genome.</title>
        <authorList>
            <person name="Postec A."/>
        </authorList>
    </citation>
    <scope>NUCLEOTIDE SEQUENCE [LARGE SCALE GENOMIC DNA]</scope>
    <source>
        <strain evidence="3 4">Ra1766G1</strain>
    </source>
</reference>
<evidence type="ECO:0000313" key="3">
    <source>
        <dbReference type="EMBL" id="QUH29031.1"/>
    </source>
</evidence>
<keyword evidence="1" id="KW-0677">Repeat</keyword>
<name>A0A8J8M9X8_9FIRM</name>
<feature type="domain" description="SLH" evidence="2">
    <location>
        <begin position="434"/>
        <end position="496"/>
    </location>
</feature>
<organism evidence="3 4">
    <name type="scientific">Vallitalea guaymasensis</name>
    <dbReference type="NCBI Taxonomy" id="1185412"/>
    <lineage>
        <taxon>Bacteria</taxon>
        <taxon>Bacillati</taxon>
        <taxon>Bacillota</taxon>
        <taxon>Clostridia</taxon>
        <taxon>Lachnospirales</taxon>
        <taxon>Vallitaleaceae</taxon>
        <taxon>Vallitalea</taxon>
    </lineage>
</organism>
<dbReference type="PROSITE" id="PS51272">
    <property type="entry name" value="SLH"/>
    <property type="match status" value="2"/>
</dbReference>
<evidence type="ECO:0000313" key="4">
    <source>
        <dbReference type="Proteomes" id="UP000677305"/>
    </source>
</evidence>
<dbReference type="Pfam" id="PF00395">
    <property type="entry name" value="SLH"/>
    <property type="match status" value="2"/>
</dbReference>
<dbReference type="RefSeq" id="WP_212693174.1">
    <property type="nucleotide sequence ID" value="NZ_CP058561.1"/>
</dbReference>
<keyword evidence="4" id="KW-1185">Reference proteome</keyword>
<dbReference type="AlphaFoldDB" id="A0A8J8M9X8"/>
<sequence>MKRISMKILFLIFAFSITSICVYADMGDMGYFGGISEGTNLPKTIEKYVPVKPLKTRVMRYKEMVYISGEPIEFEGTIKVTKNDDVIDTKESGSYNEKYVISAKNLEKNSTLDRTINFTTSFYYVDGDFKKQIVRDSAVSSWTEKIVIDDVTYTLDDTFSIYSLTGVEDITPGVSYYDTSVSYEARFLSSNNETITIKTEGSVYGYDQPWSKVESGKLTMDIIGPKDRMQVTLNPSLEAKKTMYYDKTSPFPISFDGTYNQRLEREASLKYNITTNHPELTRSQMENSIMISTAKQIEKLPIPAGLDFLDSNPANEHMKKLYSMEIMTEIPHKSMELEAITRGEFIKAICLAMNMDTSKYQVTSKNKNSMKVIFGDVLPDNPLYPYIMTAYNAKLIKGVGDVFKVSQPITRQEALCILIRVIGLEKIGKLENSVTPFKDDNMISPWARKAILAGYKLGIIEEKEGNLEPRKWLSKIDASTIIDNLINYLREDISGYYRLIQ</sequence>
<accession>A0A8J8M9X8</accession>